<evidence type="ECO:0000313" key="2">
    <source>
        <dbReference type="EMBL" id="RJO73638.1"/>
    </source>
</evidence>
<proteinExistence type="predicted"/>
<gene>
    <name evidence="2" type="ORF">D5S18_20875</name>
</gene>
<evidence type="ECO:0000256" key="1">
    <source>
        <dbReference type="SAM" id="SignalP"/>
    </source>
</evidence>
<protein>
    <submittedName>
        <fullName evidence="2">Uncharacterized protein</fullName>
    </submittedName>
</protein>
<dbReference type="AlphaFoldDB" id="A0A3A4KH95"/>
<feature type="chain" id="PRO_5017398174" evidence="1">
    <location>
        <begin position="27"/>
        <end position="76"/>
    </location>
</feature>
<keyword evidence="3" id="KW-1185">Reference proteome</keyword>
<reference evidence="2 3" key="1">
    <citation type="submission" date="2018-09" db="EMBL/GenBank/DDBJ databases">
        <title>YIM PH21274 draft genome.</title>
        <authorList>
            <person name="Miao C."/>
        </authorList>
    </citation>
    <scope>NUCLEOTIDE SEQUENCE [LARGE SCALE GENOMIC DNA]</scope>
    <source>
        <strain evidence="2 3">YIM PH 21724</strain>
    </source>
</reference>
<feature type="signal peptide" evidence="1">
    <location>
        <begin position="1"/>
        <end position="26"/>
    </location>
</feature>
<organism evidence="2 3">
    <name type="scientific">Nocardia panacis</name>
    <dbReference type="NCBI Taxonomy" id="2340916"/>
    <lineage>
        <taxon>Bacteria</taxon>
        <taxon>Bacillati</taxon>
        <taxon>Actinomycetota</taxon>
        <taxon>Actinomycetes</taxon>
        <taxon>Mycobacteriales</taxon>
        <taxon>Nocardiaceae</taxon>
        <taxon>Nocardia</taxon>
    </lineage>
</organism>
<comment type="caution">
    <text evidence="2">The sequence shown here is derived from an EMBL/GenBank/DDBJ whole genome shotgun (WGS) entry which is preliminary data.</text>
</comment>
<evidence type="ECO:0000313" key="3">
    <source>
        <dbReference type="Proteomes" id="UP000266677"/>
    </source>
</evidence>
<keyword evidence="1" id="KW-0732">Signal</keyword>
<sequence length="76" mass="7846">MRLVRKGVVGLLFATAAVLAAGAAHADTMVVVTSQMVSCVQQAGIESPQLSLTNVGRTVTVSELLYEQLTAKGCLA</sequence>
<name>A0A3A4KH95_9NOCA</name>
<dbReference type="Proteomes" id="UP000266677">
    <property type="component" value="Unassembled WGS sequence"/>
</dbReference>
<dbReference type="RefSeq" id="WP_120042714.1">
    <property type="nucleotide sequence ID" value="NZ_QZFU01000023.1"/>
</dbReference>
<dbReference type="EMBL" id="QZFU01000023">
    <property type="protein sequence ID" value="RJO73638.1"/>
    <property type="molecule type" value="Genomic_DNA"/>
</dbReference>
<accession>A0A3A4KH95</accession>